<dbReference type="Proteomes" id="UP000036406">
    <property type="component" value="Chromosome"/>
</dbReference>
<dbReference type="RefSeq" id="WP_048387783.1">
    <property type="nucleotide sequence ID" value="NZ_CP011494.1"/>
</dbReference>
<dbReference type="PANTHER" id="PTHR31650">
    <property type="entry name" value="O-ACYLTRANSFERASE (WSD1-LIKE) FAMILY PROTEIN"/>
    <property type="match status" value="1"/>
</dbReference>
<comment type="pathway">
    <text evidence="1">Glycerolipid metabolism; triacylglycerol biosynthesis.</text>
</comment>
<evidence type="ECO:0000313" key="14">
    <source>
        <dbReference type="Proteomes" id="UP000036406"/>
    </source>
</evidence>
<dbReference type="AlphaFoldDB" id="A0A0H4I7L8"/>
<dbReference type="SUPFAM" id="SSF52777">
    <property type="entry name" value="CoA-dependent acyltransferases"/>
    <property type="match status" value="1"/>
</dbReference>
<dbReference type="PATRIC" id="fig|330734.3.peg.3347"/>
<accession>A0A0H4I7L8</accession>
<evidence type="ECO:0000256" key="2">
    <source>
        <dbReference type="ARBA" id="ARBA00005189"/>
    </source>
</evidence>
<sequence>MSKITQIPMSGVDLSWLRMDTPENPMMISSVLIFDAAIAIADLKRVLNERFLKFRRFRQRVVEKSSKAYWQDDPLFNLDNHVHRRALPGSADKTELQALVSDLNSSVMDFRRPLWQIDYVDNYQGGCALIVRIHHCIADGISLVRVLLSLTDPTPQPYIPKPRPTRPEKAVLKPLSRWMHKAVSSAQVAGQQASILFQSLRSEPGYALRLAGTAGDIALDLLNLGLMPFDPKTGLRRPLCGRKQVAWTEALNLNDVKHCAKAMGGTINDTLLCAATGAIRRHLLESNEAIPDCGIRVAVPFNLRPLNQPISVLGNQFGLMLVSLPIEIDGPKARFQQIQNTMNELKRSYQAQVTYSLLDLFGRGPGMLERRALAMLSNKASAVLTNVPGPREAVYLAGSKLRQPMFWVPQSGSIGIGMSIFSYAGSVHFGITVDQGIQACPNAIMDYFHDSFYELAKTAGIELEPPAKLLAADVKTKPPRRERRQSA</sequence>
<keyword evidence="5" id="KW-0444">Lipid biosynthesis</keyword>
<comment type="pathway">
    <text evidence="2">Lipid metabolism.</text>
</comment>
<evidence type="ECO:0000259" key="11">
    <source>
        <dbReference type="Pfam" id="PF03007"/>
    </source>
</evidence>
<organism evidence="13 14">
    <name type="scientific">Marinobacter psychrophilus</name>
    <dbReference type="NCBI Taxonomy" id="330734"/>
    <lineage>
        <taxon>Bacteria</taxon>
        <taxon>Pseudomonadati</taxon>
        <taxon>Pseudomonadota</taxon>
        <taxon>Gammaproteobacteria</taxon>
        <taxon>Pseudomonadales</taxon>
        <taxon>Marinobacteraceae</taxon>
        <taxon>Marinobacter</taxon>
    </lineage>
</organism>
<dbReference type="STRING" id="330734.ABA45_15915"/>
<dbReference type="InterPro" id="IPR004255">
    <property type="entry name" value="O-acyltransferase_WSD1_N"/>
</dbReference>
<dbReference type="Pfam" id="PF06974">
    <property type="entry name" value="WS_DGAT_C"/>
    <property type="match status" value="1"/>
</dbReference>
<dbReference type="InterPro" id="IPR014292">
    <property type="entry name" value="Acyl_transf_WS/DGAT"/>
</dbReference>
<dbReference type="KEGG" id="mpq:ABA45_15915"/>
<evidence type="ECO:0000256" key="1">
    <source>
        <dbReference type="ARBA" id="ARBA00004771"/>
    </source>
</evidence>
<dbReference type="InterPro" id="IPR023213">
    <property type="entry name" value="CAT-like_dom_sf"/>
</dbReference>
<evidence type="ECO:0000256" key="10">
    <source>
        <dbReference type="ARBA" id="ARBA00048109"/>
    </source>
</evidence>
<dbReference type="Pfam" id="PF03007">
    <property type="entry name" value="WS_DGAT_cat"/>
    <property type="match status" value="1"/>
</dbReference>
<dbReference type="GO" id="GO:0004144">
    <property type="term" value="F:diacylglycerol O-acyltransferase activity"/>
    <property type="evidence" value="ECO:0007669"/>
    <property type="project" value="UniProtKB-EC"/>
</dbReference>
<dbReference type="NCBIfam" id="TIGR02946">
    <property type="entry name" value="acyl_WS_DGAT"/>
    <property type="match status" value="1"/>
</dbReference>
<evidence type="ECO:0000256" key="5">
    <source>
        <dbReference type="ARBA" id="ARBA00022516"/>
    </source>
</evidence>
<protein>
    <recommendedName>
        <fullName evidence="4">diacylglycerol O-acyltransferase</fullName>
        <ecNumber evidence="4">2.3.1.20</ecNumber>
    </recommendedName>
</protein>
<evidence type="ECO:0000256" key="8">
    <source>
        <dbReference type="ARBA" id="ARBA00023098"/>
    </source>
</evidence>
<evidence type="ECO:0000256" key="3">
    <source>
        <dbReference type="ARBA" id="ARBA00009587"/>
    </source>
</evidence>
<dbReference type="EMBL" id="CP011494">
    <property type="protein sequence ID" value="AKO53733.1"/>
    <property type="molecule type" value="Genomic_DNA"/>
</dbReference>
<gene>
    <name evidence="13" type="ORF">ABA45_15915</name>
</gene>
<evidence type="ECO:0000259" key="12">
    <source>
        <dbReference type="Pfam" id="PF06974"/>
    </source>
</evidence>
<dbReference type="InterPro" id="IPR009721">
    <property type="entry name" value="O-acyltransferase_WSD1_C"/>
</dbReference>
<name>A0A0H4I7L8_9GAMM</name>
<feature type="domain" description="O-acyltransferase WSD1-like N-terminal" evidence="11">
    <location>
        <begin position="9"/>
        <end position="270"/>
    </location>
</feature>
<comment type="similarity">
    <text evidence="3">Belongs to the long-chain O-acyltransferase family.</text>
</comment>
<keyword evidence="6 13" id="KW-0808">Transferase</keyword>
<keyword evidence="14" id="KW-1185">Reference proteome</keyword>
<evidence type="ECO:0000256" key="7">
    <source>
        <dbReference type="ARBA" id="ARBA00022798"/>
    </source>
</evidence>
<dbReference type="GO" id="GO:0006071">
    <property type="term" value="P:glycerol metabolic process"/>
    <property type="evidence" value="ECO:0007669"/>
    <property type="project" value="UniProtKB-KW"/>
</dbReference>
<dbReference type="GO" id="GO:0019432">
    <property type="term" value="P:triglyceride biosynthetic process"/>
    <property type="evidence" value="ECO:0007669"/>
    <property type="project" value="UniProtKB-UniPathway"/>
</dbReference>
<dbReference type="PANTHER" id="PTHR31650:SF1">
    <property type="entry name" value="WAX ESTER SYNTHASE_DIACYLGLYCEROL ACYLTRANSFERASE 4-RELATED"/>
    <property type="match status" value="1"/>
</dbReference>
<dbReference type="EC" id="2.3.1.20" evidence="4"/>
<dbReference type="InterPro" id="IPR045034">
    <property type="entry name" value="O-acyltransferase_WSD1-like"/>
</dbReference>
<dbReference type="GO" id="GO:0005886">
    <property type="term" value="C:plasma membrane"/>
    <property type="evidence" value="ECO:0007669"/>
    <property type="project" value="TreeGrafter"/>
</dbReference>
<proteinExistence type="inferred from homology"/>
<reference evidence="13 14" key="1">
    <citation type="submission" date="2015-05" db="EMBL/GenBank/DDBJ databases">
        <title>Complete genome of Marinobacter psychrophilus strain 20041T isolated from sea-ice of the Canadian Basin.</title>
        <authorList>
            <person name="Song L."/>
            <person name="Ren L."/>
            <person name="Yu Y."/>
            <person name="Wang X."/>
        </authorList>
    </citation>
    <scope>NUCLEOTIDE SEQUENCE [LARGE SCALE GENOMIC DNA]</scope>
    <source>
        <strain evidence="13 14">20041</strain>
    </source>
</reference>
<keyword evidence="7" id="KW-0319">Glycerol metabolism</keyword>
<evidence type="ECO:0000313" key="13">
    <source>
        <dbReference type="EMBL" id="AKO53733.1"/>
    </source>
</evidence>
<evidence type="ECO:0000256" key="9">
    <source>
        <dbReference type="ARBA" id="ARBA00023315"/>
    </source>
</evidence>
<evidence type="ECO:0000256" key="6">
    <source>
        <dbReference type="ARBA" id="ARBA00022679"/>
    </source>
</evidence>
<keyword evidence="8" id="KW-0443">Lipid metabolism</keyword>
<dbReference type="UniPathway" id="UPA00282"/>
<feature type="domain" description="O-acyltransferase WSD1 C-terminal" evidence="12">
    <location>
        <begin position="314"/>
        <end position="455"/>
    </location>
</feature>
<keyword evidence="9 13" id="KW-0012">Acyltransferase</keyword>
<comment type="catalytic activity">
    <reaction evidence="10">
        <text>an acyl-CoA + a 1,2-diacyl-sn-glycerol = a triacyl-sn-glycerol + CoA</text>
        <dbReference type="Rhea" id="RHEA:10868"/>
        <dbReference type="ChEBI" id="CHEBI:17815"/>
        <dbReference type="ChEBI" id="CHEBI:57287"/>
        <dbReference type="ChEBI" id="CHEBI:58342"/>
        <dbReference type="ChEBI" id="CHEBI:64615"/>
        <dbReference type="EC" id="2.3.1.20"/>
    </reaction>
</comment>
<evidence type="ECO:0000256" key="4">
    <source>
        <dbReference type="ARBA" id="ARBA00013244"/>
    </source>
</evidence>
<dbReference type="Gene3D" id="3.30.559.10">
    <property type="entry name" value="Chloramphenicol acetyltransferase-like domain"/>
    <property type="match status" value="1"/>
</dbReference>